<dbReference type="OrthoDB" id="979024at2"/>
<keyword evidence="3" id="KW-1185">Reference proteome</keyword>
<dbReference type="Proteomes" id="UP000190961">
    <property type="component" value="Unassembled WGS sequence"/>
</dbReference>
<dbReference type="STRING" id="688867.SAMN05660236_0116"/>
<dbReference type="RefSeq" id="WP_079684773.1">
    <property type="nucleotide sequence ID" value="NZ_FUZU01000001.1"/>
</dbReference>
<evidence type="ECO:0000256" key="1">
    <source>
        <dbReference type="SAM" id="SignalP"/>
    </source>
</evidence>
<feature type="signal peptide" evidence="1">
    <location>
        <begin position="1"/>
        <end position="21"/>
    </location>
</feature>
<protein>
    <submittedName>
        <fullName evidence="2">Uncharacterized protein</fullName>
    </submittedName>
</protein>
<dbReference type="EMBL" id="FUZU01000001">
    <property type="protein sequence ID" value="SKC39358.1"/>
    <property type="molecule type" value="Genomic_DNA"/>
</dbReference>
<name>A0A1T5IK14_9BACT</name>
<proteinExistence type="predicted"/>
<gene>
    <name evidence="2" type="ORF">SAMN05660236_0116</name>
</gene>
<dbReference type="AlphaFoldDB" id="A0A1T5IK14"/>
<keyword evidence="1" id="KW-0732">Signal</keyword>
<evidence type="ECO:0000313" key="2">
    <source>
        <dbReference type="EMBL" id="SKC39358.1"/>
    </source>
</evidence>
<accession>A0A1T5IK14</accession>
<sequence>MNTFFTLILTCVSLLCFSQEAKLLTNNQEWYDGSILLSDGTELKGLVKYNDRNSVLSYLDGENTKAFSQRSVLGFEFFDESIQRQRVFYTIPYEDSQTGVKRPLYFEVIREYKTFAILSRYEPLETKQKTQTSPGGSLNGMPAYTRTSTLEISQTETIFLMHKDGTIKPYFRIMNIEDGTKNLITQKDTKTKTKMFDEDLLAEYVTGPVYDDLQRYAKENNLKFKKKEDFMKIVAYYDSLRKE</sequence>
<feature type="chain" id="PRO_5012730390" evidence="1">
    <location>
        <begin position="22"/>
        <end position="243"/>
    </location>
</feature>
<organism evidence="2 3">
    <name type="scientific">Ohtaekwangia koreensis</name>
    <dbReference type="NCBI Taxonomy" id="688867"/>
    <lineage>
        <taxon>Bacteria</taxon>
        <taxon>Pseudomonadati</taxon>
        <taxon>Bacteroidota</taxon>
        <taxon>Cytophagia</taxon>
        <taxon>Cytophagales</taxon>
        <taxon>Fulvivirgaceae</taxon>
        <taxon>Ohtaekwangia</taxon>
    </lineage>
</organism>
<reference evidence="2 3" key="1">
    <citation type="submission" date="2017-02" db="EMBL/GenBank/DDBJ databases">
        <authorList>
            <person name="Peterson S.W."/>
        </authorList>
    </citation>
    <scope>NUCLEOTIDE SEQUENCE [LARGE SCALE GENOMIC DNA]</scope>
    <source>
        <strain evidence="2 3">DSM 25262</strain>
    </source>
</reference>
<evidence type="ECO:0000313" key="3">
    <source>
        <dbReference type="Proteomes" id="UP000190961"/>
    </source>
</evidence>